<name>A0A1A5IGW8_RHILI</name>
<gene>
    <name evidence="2" type="ORF">A8145_25780</name>
    <name evidence="1" type="ORF">BAE39_27155</name>
</gene>
<protein>
    <submittedName>
        <fullName evidence="1">Uncharacterized protein</fullName>
    </submittedName>
</protein>
<evidence type="ECO:0000313" key="3">
    <source>
        <dbReference type="Proteomes" id="UP000093737"/>
    </source>
</evidence>
<accession>A0A1A5IGW8</accession>
<evidence type="ECO:0000313" key="4">
    <source>
        <dbReference type="Proteomes" id="UP000093748"/>
    </source>
</evidence>
<dbReference type="AlphaFoldDB" id="A0A1A5IGW8"/>
<reference evidence="1" key="3">
    <citation type="submission" date="2016-06" db="EMBL/GenBank/DDBJ databases">
        <authorList>
            <person name="Kjaerup R.B."/>
            <person name="Dalgaard T.S."/>
            <person name="Juul-Madsen H.R."/>
        </authorList>
    </citation>
    <scope>NUCLEOTIDE SEQUENCE</scope>
    <source>
        <strain evidence="1">R7ANS::ICEMlSym2042</strain>
    </source>
</reference>
<evidence type="ECO:0000313" key="2">
    <source>
        <dbReference type="EMBL" id="OBQ59060.1"/>
    </source>
</evidence>
<organism evidence="1 4">
    <name type="scientific">Rhizobium loti</name>
    <name type="common">Mesorhizobium loti</name>
    <dbReference type="NCBI Taxonomy" id="381"/>
    <lineage>
        <taxon>Bacteria</taxon>
        <taxon>Pseudomonadati</taxon>
        <taxon>Pseudomonadota</taxon>
        <taxon>Alphaproteobacteria</taxon>
        <taxon>Hyphomicrobiales</taxon>
        <taxon>Phyllobacteriaceae</taxon>
        <taxon>Mesorhizobium</taxon>
    </lineage>
</organism>
<sequence length="111" mass="12481">MARAGEREQRVLRLRVPQDRAGLFSTECSSATNVRSAPWWPPSGGVCAGRVDQEGQGDHGWLCGHAFSAINKRLDESLKPFVERPFRELLAYLILDAFCERHLSIAWMLAI</sequence>
<evidence type="ECO:0000313" key="1">
    <source>
        <dbReference type="EMBL" id="OBP80000.1"/>
    </source>
</evidence>
<comment type="caution">
    <text evidence="1">The sequence shown here is derived from an EMBL/GenBank/DDBJ whole genome shotgun (WGS) entry which is preliminary data.</text>
</comment>
<dbReference type="EMBL" id="LYTK01000023">
    <property type="protein sequence ID" value="OBQ59060.1"/>
    <property type="molecule type" value="Genomic_DNA"/>
</dbReference>
<dbReference type="Proteomes" id="UP000093737">
    <property type="component" value="Unassembled WGS sequence"/>
</dbReference>
<dbReference type="EMBL" id="LZTJ01000002">
    <property type="protein sequence ID" value="OBP80000.1"/>
    <property type="molecule type" value="Genomic_DNA"/>
</dbReference>
<dbReference type="Proteomes" id="UP000093748">
    <property type="component" value="Unassembled WGS sequence"/>
</dbReference>
<proteinExistence type="predicted"/>
<reference evidence="2 3" key="1">
    <citation type="submission" date="2016-05" db="EMBL/GenBank/DDBJ databases">
        <authorList>
            <person name="Ramsay J.P."/>
        </authorList>
    </citation>
    <scope>NUCLEOTIDE SEQUENCE [LARGE SCALE GENOMIC DNA]</scope>
    <source>
        <strain evidence="2 3">NZP2042</strain>
    </source>
</reference>
<reference evidence="4" key="2">
    <citation type="submission" date="2016-06" db="EMBL/GenBank/DDBJ databases">
        <title>NZP2037 Pacbio-Illumina hybrid assembly.</title>
        <authorList>
            <person name="Ramsay J.P."/>
        </authorList>
    </citation>
    <scope>NUCLEOTIDE SEQUENCE [LARGE SCALE GENOMIC DNA]</scope>
    <source>
        <strain evidence="4">R7ANS::ICEMlSym2042</strain>
    </source>
</reference>